<dbReference type="GO" id="GO:0003724">
    <property type="term" value="F:RNA helicase activity"/>
    <property type="evidence" value="ECO:0007669"/>
    <property type="project" value="UniProtKB-EC"/>
</dbReference>
<dbReference type="InterPro" id="IPR000629">
    <property type="entry name" value="RNA-helicase_DEAD-box_CS"/>
</dbReference>
<keyword evidence="3 11" id="KW-0378">Hydrolase</keyword>
<dbReference type="GO" id="GO:0016887">
    <property type="term" value="F:ATP hydrolysis activity"/>
    <property type="evidence" value="ECO:0007669"/>
    <property type="project" value="RHEA"/>
</dbReference>
<dbReference type="InterPro" id="IPR025313">
    <property type="entry name" value="SPB4-like_CTE"/>
</dbReference>
<comment type="catalytic activity">
    <reaction evidence="9 12">
        <text>ATP + H2O = ADP + phosphate + H(+)</text>
        <dbReference type="Rhea" id="RHEA:13065"/>
        <dbReference type="ChEBI" id="CHEBI:15377"/>
        <dbReference type="ChEBI" id="CHEBI:15378"/>
        <dbReference type="ChEBI" id="CHEBI:30616"/>
        <dbReference type="ChEBI" id="CHEBI:43474"/>
        <dbReference type="ChEBI" id="CHEBI:456216"/>
        <dbReference type="EC" id="3.6.4.13"/>
    </reaction>
</comment>
<evidence type="ECO:0000313" key="17">
    <source>
        <dbReference type="EMBL" id="JAI56482.1"/>
    </source>
</evidence>
<evidence type="ECO:0000256" key="9">
    <source>
        <dbReference type="ARBA" id="ARBA00047984"/>
    </source>
</evidence>
<keyword evidence="2 11" id="KW-0547">Nucleotide-binding</keyword>
<evidence type="ECO:0000256" key="4">
    <source>
        <dbReference type="ARBA" id="ARBA00022806"/>
    </source>
</evidence>
<keyword evidence="5 11" id="KW-0067">ATP-binding</keyword>
<dbReference type="SMART" id="SM00487">
    <property type="entry name" value="DEXDc"/>
    <property type="match status" value="1"/>
</dbReference>
<proteinExistence type="evidence at transcript level"/>
<dbReference type="GO" id="GO:0005524">
    <property type="term" value="F:ATP binding"/>
    <property type="evidence" value="ECO:0007669"/>
    <property type="project" value="UniProtKB-UniRule"/>
</dbReference>
<evidence type="ECO:0000256" key="5">
    <source>
        <dbReference type="ARBA" id="ARBA00022840"/>
    </source>
</evidence>
<dbReference type="Pfam" id="PF00271">
    <property type="entry name" value="Helicase_C"/>
    <property type="match status" value="1"/>
</dbReference>
<dbReference type="EC" id="3.6.4.13" evidence="12"/>
<dbReference type="InterPro" id="IPR011545">
    <property type="entry name" value="DEAD/DEAH_box_helicase_dom"/>
</dbReference>
<evidence type="ECO:0000256" key="7">
    <source>
        <dbReference type="ARBA" id="ARBA00023242"/>
    </source>
</evidence>
<sequence length="677" mass="77006">MSLQQRLLRKKIRKREAKKLQLLNRKSNNVQETDNEDVQNVSHEELKKKRPYFNVTDQNIEENRVNNDVHNEVVGKIKKKKIQIKPDNEIFGKQNRENESDLSLNNQSRESDGNTNEEVIEDDSIRKKKKNKFKKNVSGEVNGLQNDIAENRNIHNLTNENEEMNDSGQISDIGSCMPGSSVGLEVLSSREFKSLEGKVSDGTLKAVEEMGFTTMTEIQSRAIPPLLEGRDLIGAAKTGSGKTLAFLIPAIELMVKIGFTYRNGTGCIILSPTRELSMQTFGVLQEIMKYHRHTYGLVMGGSSREAEAKKLSNGVNILVATPGRLLDHLQNTPQFLYKNLQCLIIDEADRILEIGFEEELKQIINLLPKRRQTMMFSATSTRKMDDLAKLAVKKEPVYVGVHDSLDKATVEGLEQGYVLCPSEKRFLLLFTFLKKNRKKKVMVFFSSCMAVKFYDELLNYIDLPVMSIHGKQIQTKRTSTFFRFCNAETGILLCTDVAARGLDIPAVDWIVQFDPPDDPKEYIHRVGRTARGEGGKGHALLILRPEEVGFLRYLKQAKIPLNEFEFSWNKIADIQAQLEKLMSSNYFLNRSGKDGFKSYVRAYDSHHLKDIFDISTLNLTNVAKSFGFTVPPAVDLQMSANKNSRPRKRTGGGGFGYFNRMNKYEKKLPRFTQPRPR</sequence>
<evidence type="ECO:0000256" key="11">
    <source>
        <dbReference type="RuleBase" id="RU000492"/>
    </source>
</evidence>
<evidence type="ECO:0000256" key="2">
    <source>
        <dbReference type="ARBA" id="ARBA00022741"/>
    </source>
</evidence>
<evidence type="ECO:0000259" key="16">
    <source>
        <dbReference type="PROSITE" id="PS51195"/>
    </source>
</evidence>
<comment type="similarity">
    <text evidence="8">Belongs to the DEAD box helicase family. DDX18/HAS1 subfamily.</text>
</comment>
<dbReference type="GO" id="GO:0005730">
    <property type="term" value="C:nucleolus"/>
    <property type="evidence" value="ECO:0007669"/>
    <property type="project" value="UniProtKB-SubCell"/>
</dbReference>
<protein>
    <recommendedName>
        <fullName evidence="12">ATP-dependent RNA helicase</fullName>
        <ecNumber evidence="12">3.6.4.13</ecNumber>
    </recommendedName>
</protein>
<dbReference type="CDD" id="cd17942">
    <property type="entry name" value="DEADc_DDX18"/>
    <property type="match status" value="1"/>
</dbReference>
<dbReference type="PROSITE" id="PS51192">
    <property type="entry name" value="HELICASE_ATP_BIND_1"/>
    <property type="match status" value="1"/>
</dbReference>
<keyword evidence="4 11" id="KW-0347">Helicase</keyword>
<reference evidence="17" key="1">
    <citation type="journal article" date="2016" name="PLoS Negl. Trop. Dis.">
        <title>A Deep Insight into the Sialome of Rhodnius neglectus, a Vector of Chagas Disease.</title>
        <authorList>
            <person name="Santiago P.B."/>
            <person name="Assumpcao T.C."/>
            <person name="Araujo C.N."/>
            <person name="Bastos I.M."/>
            <person name="Neves D."/>
            <person name="Silva I.G."/>
            <person name="Charneau S."/>
            <person name="Queiroz R.M."/>
            <person name="Raiol T."/>
            <person name="Oliveira J.V."/>
            <person name="Sousa M.V."/>
            <person name="Calvo E."/>
            <person name="Ribeiro J.M."/>
            <person name="Santana J.M."/>
        </authorList>
    </citation>
    <scope>NUCLEOTIDE SEQUENCE</scope>
    <source>
        <tissue evidence="17">Salivary glands</tissue>
    </source>
</reference>
<dbReference type="EMBL" id="GDKW01000113">
    <property type="protein sequence ID" value="JAI56482.1"/>
    <property type="molecule type" value="mRNA"/>
</dbReference>
<evidence type="ECO:0000256" key="6">
    <source>
        <dbReference type="ARBA" id="ARBA00022884"/>
    </source>
</evidence>
<dbReference type="PROSITE" id="PS00039">
    <property type="entry name" value="DEAD_ATP_HELICASE"/>
    <property type="match status" value="1"/>
</dbReference>
<dbReference type="PROSITE" id="PS51195">
    <property type="entry name" value="Q_MOTIF"/>
    <property type="match status" value="1"/>
</dbReference>
<dbReference type="SUPFAM" id="SSF52540">
    <property type="entry name" value="P-loop containing nucleoside triphosphate hydrolases"/>
    <property type="match status" value="1"/>
</dbReference>
<dbReference type="InterPro" id="IPR027417">
    <property type="entry name" value="P-loop_NTPase"/>
</dbReference>
<keyword evidence="6 12" id="KW-0694">RNA-binding</keyword>
<dbReference type="SMART" id="SM00490">
    <property type="entry name" value="HELICc"/>
    <property type="match status" value="1"/>
</dbReference>
<dbReference type="Pfam" id="PF13959">
    <property type="entry name" value="CTE_SPB4"/>
    <property type="match status" value="1"/>
</dbReference>
<dbReference type="GO" id="GO:0010468">
    <property type="term" value="P:regulation of gene expression"/>
    <property type="evidence" value="ECO:0007669"/>
    <property type="project" value="UniProtKB-ARBA"/>
</dbReference>
<dbReference type="SMART" id="SM01178">
    <property type="entry name" value="DUF4217"/>
    <property type="match status" value="1"/>
</dbReference>
<dbReference type="Gene3D" id="3.40.50.300">
    <property type="entry name" value="P-loop containing nucleotide triphosphate hydrolases"/>
    <property type="match status" value="2"/>
</dbReference>
<organism evidence="17">
    <name type="scientific">Rhodnius neglectus</name>
    <dbReference type="NCBI Taxonomy" id="72488"/>
    <lineage>
        <taxon>Eukaryota</taxon>
        <taxon>Metazoa</taxon>
        <taxon>Ecdysozoa</taxon>
        <taxon>Arthropoda</taxon>
        <taxon>Hexapoda</taxon>
        <taxon>Insecta</taxon>
        <taxon>Pterygota</taxon>
        <taxon>Neoptera</taxon>
        <taxon>Paraneoptera</taxon>
        <taxon>Hemiptera</taxon>
        <taxon>Heteroptera</taxon>
        <taxon>Panheteroptera</taxon>
        <taxon>Cimicomorpha</taxon>
        <taxon>Reduviidae</taxon>
        <taxon>Triatominae</taxon>
        <taxon>Rhodnius</taxon>
    </lineage>
</organism>
<feature type="region of interest" description="Disordered" evidence="13">
    <location>
        <begin position="26"/>
        <end position="45"/>
    </location>
</feature>
<feature type="short sequence motif" description="Q motif" evidence="10">
    <location>
        <begin position="192"/>
        <end position="220"/>
    </location>
</feature>
<dbReference type="CDD" id="cd18787">
    <property type="entry name" value="SF2_C_DEAD"/>
    <property type="match status" value="1"/>
</dbReference>
<feature type="domain" description="Helicase C-terminal" evidence="15">
    <location>
        <begin position="412"/>
        <end position="582"/>
    </location>
</feature>
<evidence type="ECO:0000256" key="1">
    <source>
        <dbReference type="ARBA" id="ARBA00004604"/>
    </source>
</evidence>
<evidence type="ECO:0000256" key="10">
    <source>
        <dbReference type="PROSITE-ProRule" id="PRU00552"/>
    </source>
</evidence>
<evidence type="ECO:0000256" key="3">
    <source>
        <dbReference type="ARBA" id="ARBA00022801"/>
    </source>
</evidence>
<dbReference type="Pfam" id="PF00270">
    <property type="entry name" value="DEAD"/>
    <property type="match status" value="1"/>
</dbReference>
<comment type="function">
    <text evidence="12">RNA helicase.</text>
</comment>
<name>A0A0P4VUS6_9HEMI</name>
<dbReference type="GO" id="GO:0003723">
    <property type="term" value="F:RNA binding"/>
    <property type="evidence" value="ECO:0007669"/>
    <property type="project" value="UniProtKB-UniRule"/>
</dbReference>
<evidence type="ECO:0000259" key="14">
    <source>
        <dbReference type="PROSITE" id="PS51192"/>
    </source>
</evidence>
<evidence type="ECO:0000259" key="15">
    <source>
        <dbReference type="PROSITE" id="PS51194"/>
    </source>
</evidence>
<comment type="domain">
    <text evidence="12">The Q motif is unique to and characteristic of the DEAD box family of RNA helicases and controls ATP binding and hydrolysis.</text>
</comment>
<dbReference type="InterPro" id="IPR001650">
    <property type="entry name" value="Helicase_C-like"/>
</dbReference>
<feature type="domain" description="DEAD-box RNA helicase Q" evidence="16">
    <location>
        <begin position="192"/>
        <end position="220"/>
    </location>
</feature>
<evidence type="ECO:0000256" key="13">
    <source>
        <dbReference type="SAM" id="MobiDB-lite"/>
    </source>
</evidence>
<feature type="compositionally biased region" description="Basic and acidic residues" evidence="13">
    <location>
        <begin position="88"/>
        <end position="99"/>
    </location>
</feature>
<feature type="domain" description="Helicase ATP-binding" evidence="14">
    <location>
        <begin position="223"/>
        <end position="398"/>
    </location>
</feature>
<accession>A0A0P4VUS6</accession>
<evidence type="ECO:0000256" key="8">
    <source>
        <dbReference type="ARBA" id="ARBA00024357"/>
    </source>
</evidence>
<feature type="compositionally biased region" description="Polar residues" evidence="13">
    <location>
        <begin position="101"/>
        <end position="117"/>
    </location>
</feature>
<dbReference type="FunFam" id="3.40.50.300:FF:000460">
    <property type="entry name" value="RNA helicase"/>
    <property type="match status" value="1"/>
</dbReference>
<dbReference type="InterPro" id="IPR014014">
    <property type="entry name" value="RNA_helicase_DEAD_Q_motif"/>
</dbReference>
<dbReference type="PANTHER" id="PTHR24031">
    <property type="entry name" value="RNA HELICASE"/>
    <property type="match status" value="1"/>
</dbReference>
<evidence type="ECO:0000256" key="12">
    <source>
        <dbReference type="RuleBase" id="RU365068"/>
    </source>
</evidence>
<dbReference type="PROSITE" id="PS51194">
    <property type="entry name" value="HELICASE_CTER"/>
    <property type="match status" value="1"/>
</dbReference>
<dbReference type="InterPro" id="IPR044773">
    <property type="entry name" value="DDX18/Has1_DEADc"/>
</dbReference>
<dbReference type="AlphaFoldDB" id="A0A0P4VUS6"/>
<dbReference type="FunFam" id="3.40.50.300:FF:000379">
    <property type="entry name" value="RNA helicase"/>
    <property type="match status" value="1"/>
</dbReference>
<comment type="subcellular location">
    <subcellularLocation>
        <location evidence="1">Nucleus</location>
        <location evidence="1">Nucleolus</location>
    </subcellularLocation>
</comment>
<dbReference type="InterPro" id="IPR014001">
    <property type="entry name" value="Helicase_ATP-bd"/>
</dbReference>
<feature type="region of interest" description="Disordered" evidence="13">
    <location>
        <begin position="88"/>
        <end position="123"/>
    </location>
</feature>
<keyword evidence="7" id="KW-0539">Nucleus</keyword>